<evidence type="ECO:0000256" key="1">
    <source>
        <dbReference type="ARBA" id="ARBA00013258"/>
    </source>
</evidence>
<dbReference type="AlphaFoldDB" id="A0A2U9Q0I1"/>
<dbReference type="Proteomes" id="UP000011200">
    <property type="component" value="Chromosome"/>
</dbReference>
<dbReference type="GO" id="GO:0005829">
    <property type="term" value="C:cytosol"/>
    <property type="evidence" value="ECO:0007669"/>
    <property type="project" value="TreeGrafter"/>
</dbReference>
<dbReference type="PANTHER" id="PTHR42681">
    <property type="entry name" value="MALONYL-COA-ACYL CARRIER PROTEIN TRANSACYLASE, MITOCHONDRIAL"/>
    <property type="match status" value="1"/>
</dbReference>
<dbReference type="InterPro" id="IPR016035">
    <property type="entry name" value="Acyl_Trfase/lysoPLipase"/>
</dbReference>
<dbReference type="Gene3D" id="3.30.70.250">
    <property type="entry name" value="Malonyl-CoA ACP transacylase, ACP-binding"/>
    <property type="match status" value="1"/>
</dbReference>
<evidence type="ECO:0000256" key="4">
    <source>
        <dbReference type="ARBA" id="ARBA00048462"/>
    </source>
</evidence>
<reference evidence="6 7" key="1">
    <citation type="journal article" date="2013" name="Genome Announc.">
        <title>Draft genome sequence of MKD8, a conjugal recipient Mycobacterium smegmatis strain.</title>
        <authorList>
            <person name="Gray T.A."/>
            <person name="Palumbo M.J."/>
            <person name="Derbyshire K.M."/>
        </authorList>
    </citation>
    <scope>NUCLEOTIDE SEQUENCE [LARGE SCALE GENOMIC DNA]</scope>
    <source>
        <strain evidence="6 7">MKD8</strain>
    </source>
</reference>
<keyword evidence="2" id="KW-0808">Transferase</keyword>
<evidence type="ECO:0000313" key="6">
    <source>
        <dbReference type="EMBL" id="AWT57444.1"/>
    </source>
</evidence>
<dbReference type="InterPro" id="IPR017554">
    <property type="entry name" value="Malonate_deCOase_MdcHsu"/>
</dbReference>
<evidence type="ECO:0000256" key="3">
    <source>
        <dbReference type="ARBA" id="ARBA00023315"/>
    </source>
</evidence>
<accession>A0A2U9Q0I1</accession>
<comment type="catalytic activity">
    <reaction evidence="4">
        <text>holo-[ACP] + malonyl-CoA = malonyl-[ACP] + CoA</text>
        <dbReference type="Rhea" id="RHEA:41792"/>
        <dbReference type="Rhea" id="RHEA-COMP:9623"/>
        <dbReference type="Rhea" id="RHEA-COMP:9685"/>
        <dbReference type="ChEBI" id="CHEBI:57287"/>
        <dbReference type="ChEBI" id="CHEBI:57384"/>
        <dbReference type="ChEBI" id="CHEBI:64479"/>
        <dbReference type="ChEBI" id="CHEBI:78449"/>
        <dbReference type="EC" id="2.3.1.39"/>
    </reaction>
</comment>
<dbReference type="SMART" id="SM00827">
    <property type="entry name" value="PKS_AT"/>
    <property type="match status" value="1"/>
</dbReference>
<evidence type="ECO:0000259" key="5">
    <source>
        <dbReference type="SMART" id="SM00827"/>
    </source>
</evidence>
<dbReference type="InterPro" id="IPR001227">
    <property type="entry name" value="Ac_transferase_dom_sf"/>
</dbReference>
<keyword evidence="3" id="KW-0012">Acyltransferase</keyword>
<dbReference type="SUPFAM" id="SSF52151">
    <property type="entry name" value="FabD/lysophospholipase-like"/>
    <property type="match status" value="1"/>
</dbReference>
<dbReference type="GO" id="GO:0004314">
    <property type="term" value="F:[acyl-carrier-protein] S-malonyltransferase activity"/>
    <property type="evidence" value="ECO:0007669"/>
    <property type="project" value="UniProtKB-EC"/>
</dbReference>
<dbReference type="PANTHER" id="PTHR42681:SF1">
    <property type="entry name" value="MALONYL-COA-ACYL CARRIER PROTEIN TRANSACYLASE, MITOCHONDRIAL"/>
    <property type="match status" value="1"/>
</dbReference>
<sequence length="301" mass="30809">MAVNRPAFLYPGQGSQRAGMIAALPPTSATRRVLDEASDALGGLGYLDTADGLASTRNAQLALLICGVAATRTLDEVYGVRPGVTAGHSAGAFAAAVAAGVLTFHEALDAVGVRAAAMEAACAPGEWGMAAVTGMGQRAAGALVAEARATVWIANINAADQVVLGGTVDGLRDARAAARRMGARRFEMLDVAVASHGPVQARTATVIAERLAAVPRRHQSAAYLTNVGARRIVDDADAVLRDLAESVAKPVQWYDIAQVLPELGVQRTVEMPPGHVLTSLLAAVPVTATSVDDVGYAAISA</sequence>
<name>A0A2U9Q0I1_MYCSE</name>
<organism evidence="6 7">
    <name type="scientific">Mycolicibacterium smegmatis (strain MKD8)</name>
    <name type="common">Mycobacterium smegmatis</name>
    <dbReference type="NCBI Taxonomy" id="1214915"/>
    <lineage>
        <taxon>Bacteria</taxon>
        <taxon>Bacillati</taxon>
        <taxon>Actinomycetota</taxon>
        <taxon>Actinomycetes</taxon>
        <taxon>Mycobacteriales</taxon>
        <taxon>Mycobacteriaceae</taxon>
        <taxon>Mycolicibacterium</taxon>
    </lineage>
</organism>
<dbReference type="GO" id="GO:0006633">
    <property type="term" value="P:fatty acid biosynthetic process"/>
    <property type="evidence" value="ECO:0007669"/>
    <property type="project" value="TreeGrafter"/>
</dbReference>
<evidence type="ECO:0000313" key="7">
    <source>
        <dbReference type="Proteomes" id="UP000011200"/>
    </source>
</evidence>
<protein>
    <recommendedName>
        <fullName evidence="1">[acyl-carrier-protein] S-malonyltransferase</fullName>
        <ecNumber evidence="1">2.3.1.39</ecNumber>
    </recommendedName>
</protein>
<dbReference type="SUPFAM" id="SSF55048">
    <property type="entry name" value="Probable ACP-binding domain of malonyl-CoA ACP transacylase"/>
    <property type="match status" value="1"/>
</dbReference>
<feature type="domain" description="Malonyl-CoA:ACP transacylase (MAT)" evidence="5">
    <location>
        <begin position="9"/>
        <end position="294"/>
    </location>
</feature>
<dbReference type="NCBIfam" id="TIGR03131">
    <property type="entry name" value="malonate_mdcH"/>
    <property type="match status" value="1"/>
</dbReference>
<proteinExistence type="predicted"/>
<dbReference type="InterPro" id="IPR014043">
    <property type="entry name" value="Acyl_transferase_dom"/>
</dbReference>
<gene>
    <name evidence="6" type="ORF">D806_065110</name>
</gene>
<evidence type="ECO:0000256" key="2">
    <source>
        <dbReference type="ARBA" id="ARBA00022679"/>
    </source>
</evidence>
<dbReference type="InterPro" id="IPR050858">
    <property type="entry name" value="Mal-CoA-ACP_Trans/PKS_FabD"/>
</dbReference>
<reference evidence="7" key="2">
    <citation type="submission" date="2018-03" db="EMBL/GenBank/DDBJ databases">
        <authorList>
            <person name="Derbyshire K."/>
            <person name="Gray T.A."/>
            <person name="Champion M."/>
        </authorList>
    </citation>
    <scope>NUCLEOTIDE SEQUENCE [LARGE SCALE GENOMIC DNA]</scope>
    <source>
        <strain evidence="7">MKD8</strain>
    </source>
</reference>
<dbReference type="Pfam" id="PF00698">
    <property type="entry name" value="Acyl_transf_1"/>
    <property type="match status" value="1"/>
</dbReference>
<dbReference type="EC" id="2.3.1.39" evidence="1"/>
<dbReference type="EMBL" id="CP027541">
    <property type="protein sequence ID" value="AWT57444.1"/>
    <property type="molecule type" value="Genomic_DNA"/>
</dbReference>
<dbReference type="InterPro" id="IPR016036">
    <property type="entry name" value="Malonyl_transacylase_ACP-bd"/>
</dbReference>
<dbReference type="Gene3D" id="3.40.366.10">
    <property type="entry name" value="Malonyl-Coenzyme A Acyl Carrier Protein, domain 2"/>
    <property type="match status" value="1"/>
</dbReference>